<evidence type="ECO:0000256" key="10">
    <source>
        <dbReference type="ARBA" id="ARBA00049131"/>
    </source>
</evidence>
<dbReference type="GO" id="GO:0042279">
    <property type="term" value="F:nitrite reductase (cytochrome, ammonia-forming) activity"/>
    <property type="evidence" value="ECO:0007669"/>
    <property type="project" value="UniProtKB-EC"/>
</dbReference>
<evidence type="ECO:0000256" key="2">
    <source>
        <dbReference type="ARBA" id="ARBA00009288"/>
    </source>
</evidence>
<evidence type="ECO:0000256" key="4">
    <source>
        <dbReference type="ARBA" id="ARBA00022617"/>
    </source>
</evidence>
<dbReference type="SUPFAM" id="SSF48695">
    <property type="entry name" value="Multiheme cytochromes"/>
    <property type="match status" value="1"/>
</dbReference>
<protein>
    <recommendedName>
        <fullName evidence="3">nitrite reductase (cytochrome; ammonia-forming)</fullName>
        <ecNumber evidence="3">1.7.2.2</ecNumber>
    </recommendedName>
</protein>
<reference evidence="11 12" key="1">
    <citation type="submission" date="2017-11" db="EMBL/GenBank/DDBJ databases">
        <title>Evolution of Phototrophy in the Chloroflexi Phylum Driven by Horizontal Gene Transfer.</title>
        <authorList>
            <person name="Ward L.M."/>
            <person name="Hemp J."/>
            <person name="Shih P.M."/>
            <person name="Mcglynn S.E."/>
            <person name="Fischer W."/>
        </authorList>
    </citation>
    <scope>NUCLEOTIDE SEQUENCE [LARGE SCALE GENOMIC DNA]</scope>
    <source>
        <strain evidence="11">JP3_7</strain>
    </source>
</reference>
<accession>A0A2M8Q652</accession>
<keyword evidence="8" id="KW-0560">Oxidoreductase</keyword>
<dbReference type="Gene3D" id="1.10.1130.10">
    <property type="entry name" value="Flavocytochrome C3, Chain A"/>
    <property type="match status" value="1"/>
</dbReference>
<comment type="caution">
    <text evidence="11">The sequence shown here is derived from an EMBL/GenBank/DDBJ whole genome shotgun (WGS) entry which is preliminary data.</text>
</comment>
<dbReference type="AlphaFoldDB" id="A0A2M8Q652"/>
<name>A0A2M8Q652_9CHLR</name>
<dbReference type="Pfam" id="PF02335">
    <property type="entry name" value="Cytochrom_C552"/>
    <property type="match status" value="1"/>
</dbReference>
<evidence type="ECO:0000256" key="5">
    <source>
        <dbReference type="ARBA" id="ARBA00022723"/>
    </source>
</evidence>
<evidence type="ECO:0000256" key="3">
    <source>
        <dbReference type="ARBA" id="ARBA00011887"/>
    </source>
</evidence>
<dbReference type="GO" id="GO:0019645">
    <property type="term" value="P:anaerobic electron transport chain"/>
    <property type="evidence" value="ECO:0007669"/>
    <property type="project" value="TreeGrafter"/>
</dbReference>
<gene>
    <name evidence="11" type="ORF">CUN48_19705</name>
</gene>
<keyword evidence="5" id="KW-0479">Metal-binding</keyword>
<proteinExistence type="inferred from homology"/>
<comment type="similarity">
    <text evidence="2">Belongs to the cytochrome c-552 family.</text>
</comment>
<dbReference type="InterPro" id="IPR003321">
    <property type="entry name" value="Cyt_c552"/>
</dbReference>
<evidence type="ECO:0000256" key="6">
    <source>
        <dbReference type="ARBA" id="ARBA00022729"/>
    </source>
</evidence>
<dbReference type="PANTHER" id="PTHR30633">
    <property type="entry name" value="CYTOCHROME C-552 RESPIRATORY NITRITE REDUCTASE"/>
    <property type="match status" value="1"/>
</dbReference>
<keyword evidence="6" id="KW-0732">Signal</keyword>
<keyword evidence="4" id="KW-0349">Heme</keyword>
<dbReference type="GO" id="GO:0030288">
    <property type="term" value="C:outer membrane-bounded periplasmic space"/>
    <property type="evidence" value="ECO:0007669"/>
    <property type="project" value="TreeGrafter"/>
</dbReference>
<dbReference type="PANTHER" id="PTHR30633:SF0">
    <property type="entry name" value="CYTOCHROME C-552"/>
    <property type="match status" value="1"/>
</dbReference>
<dbReference type="GO" id="GO:0046872">
    <property type="term" value="F:metal ion binding"/>
    <property type="evidence" value="ECO:0007669"/>
    <property type="project" value="UniProtKB-KW"/>
</dbReference>
<sequence length="101" mass="11161">IDQRNTQRVQVANQPGACINCHAAEAPLLIAEMGWEAFNSTPYNDLKDRLHFGSSCADCHDPQTMALRITRPALVNALAKRGVDVTQASRQEMRSYVCAQC</sequence>
<evidence type="ECO:0000256" key="7">
    <source>
        <dbReference type="ARBA" id="ARBA00022837"/>
    </source>
</evidence>
<evidence type="ECO:0000256" key="1">
    <source>
        <dbReference type="ARBA" id="ARBA00004196"/>
    </source>
</evidence>
<dbReference type="EC" id="1.7.2.2" evidence="3"/>
<feature type="non-terminal residue" evidence="11">
    <location>
        <position position="1"/>
    </location>
</feature>
<evidence type="ECO:0000313" key="12">
    <source>
        <dbReference type="Proteomes" id="UP000230790"/>
    </source>
</evidence>
<feature type="non-terminal residue" evidence="11">
    <location>
        <position position="101"/>
    </location>
</feature>
<dbReference type="InterPro" id="IPR036280">
    <property type="entry name" value="Multihaem_cyt_sf"/>
</dbReference>
<evidence type="ECO:0000256" key="9">
    <source>
        <dbReference type="ARBA" id="ARBA00023004"/>
    </source>
</evidence>
<evidence type="ECO:0000256" key="8">
    <source>
        <dbReference type="ARBA" id="ARBA00023002"/>
    </source>
</evidence>
<comment type="subcellular location">
    <subcellularLocation>
        <location evidence="1">Cell envelope</location>
    </subcellularLocation>
</comment>
<dbReference type="GO" id="GO:0020037">
    <property type="term" value="F:heme binding"/>
    <property type="evidence" value="ECO:0007669"/>
    <property type="project" value="TreeGrafter"/>
</dbReference>
<dbReference type="Proteomes" id="UP000230790">
    <property type="component" value="Unassembled WGS sequence"/>
</dbReference>
<dbReference type="EMBL" id="PGTN01001259">
    <property type="protein sequence ID" value="PJF45278.1"/>
    <property type="molecule type" value="Genomic_DNA"/>
</dbReference>
<organism evidence="11 12">
    <name type="scientific">Candidatus Thermofonsia Clade 3 bacterium</name>
    <dbReference type="NCBI Taxonomy" id="2364212"/>
    <lineage>
        <taxon>Bacteria</taxon>
        <taxon>Bacillati</taxon>
        <taxon>Chloroflexota</taxon>
        <taxon>Candidatus Thermofontia</taxon>
        <taxon>Candidatus Thermofonsia Clade 3</taxon>
    </lineage>
</organism>
<evidence type="ECO:0000313" key="11">
    <source>
        <dbReference type="EMBL" id="PJF45278.1"/>
    </source>
</evidence>
<comment type="catalytic activity">
    <reaction evidence="10">
        <text>6 Fe(III)-[cytochrome c] + NH4(+) + 2 H2O = 6 Fe(II)-[cytochrome c] + nitrite + 8 H(+)</text>
        <dbReference type="Rhea" id="RHEA:13089"/>
        <dbReference type="Rhea" id="RHEA-COMP:10350"/>
        <dbReference type="Rhea" id="RHEA-COMP:14399"/>
        <dbReference type="ChEBI" id="CHEBI:15377"/>
        <dbReference type="ChEBI" id="CHEBI:15378"/>
        <dbReference type="ChEBI" id="CHEBI:16301"/>
        <dbReference type="ChEBI" id="CHEBI:28938"/>
        <dbReference type="ChEBI" id="CHEBI:29033"/>
        <dbReference type="ChEBI" id="CHEBI:29034"/>
        <dbReference type="EC" id="1.7.2.2"/>
    </reaction>
</comment>
<keyword evidence="7" id="KW-0106">Calcium</keyword>
<keyword evidence="9" id="KW-0408">Iron</keyword>